<sequence>MSAAEMLAAIGDPMRREIFERLAEGPIAVGELARTLPISRSAVSQHLAVLKHAGLVFERQQATRRLYQVDPKGFAELRAYLDVFWYRSLASFRAVFPDADISGTDADDNA</sequence>
<dbReference type="Pfam" id="PF12840">
    <property type="entry name" value="HTH_20"/>
    <property type="match status" value="1"/>
</dbReference>
<keyword evidence="3" id="KW-0804">Transcription</keyword>
<dbReference type="RefSeq" id="WP_209211638.1">
    <property type="nucleotide sequence ID" value="NZ_JAFFZM010000009.1"/>
</dbReference>
<evidence type="ECO:0000313" key="6">
    <source>
        <dbReference type="Proteomes" id="UP000721954"/>
    </source>
</evidence>
<dbReference type="PRINTS" id="PR00778">
    <property type="entry name" value="HTHARSR"/>
</dbReference>
<dbReference type="InterPro" id="IPR001845">
    <property type="entry name" value="HTH_ArsR_DNA-bd_dom"/>
</dbReference>
<dbReference type="InterPro" id="IPR051081">
    <property type="entry name" value="HTH_MetalResp_TranReg"/>
</dbReference>
<dbReference type="CDD" id="cd00090">
    <property type="entry name" value="HTH_ARSR"/>
    <property type="match status" value="1"/>
</dbReference>
<dbReference type="EMBL" id="JAFFZM010000009">
    <property type="protein sequence ID" value="MBO8199965.1"/>
    <property type="molecule type" value="Genomic_DNA"/>
</dbReference>
<feature type="domain" description="HTH arsR-type" evidence="4">
    <location>
        <begin position="1"/>
        <end position="89"/>
    </location>
</feature>
<keyword evidence="2" id="KW-0238">DNA-binding</keyword>
<dbReference type="SUPFAM" id="SSF46785">
    <property type="entry name" value="Winged helix' DNA-binding domain"/>
    <property type="match status" value="1"/>
</dbReference>
<keyword evidence="1" id="KW-0805">Transcription regulation</keyword>
<accession>A0ABS3XX27</accession>
<organism evidence="5 6">
    <name type="scientific">Streptomyces smyrnaeus</name>
    <dbReference type="NCBI Taxonomy" id="1387713"/>
    <lineage>
        <taxon>Bacteria</taxon>
        <taxon>Bacillati</taxon>
        <taxon>Actinomycetota</taxon>
        <taxon>Actinomycetes</taxon>
        <taxon>Kitasatosporales</taxon>
        <taxon>Streptomycetaceae</taxon>
        <taxon>Streptomyces</taxon>
    </lineage>
</organism>
<dbReference type="NCBIfam" id="NF033788">
    <property type="entry name" value="HTH_metalloreg"/>
    <property type="match status" value="1"/>
</dbReference>
<proteinExistence type="predicted"/>
<keyword evidence="6" id="KW-1185">Reference proteome</keyword>
<dbReference type="PANTHER" id="PTHR33154:SF33">
    <property type="entry name" value="TRANSCRIPTIONAL REPRESSOR SDPR"/>
    <property type="match status" value="1"/>
</dbReference>
<evidence type="ECO:0000313" key="5">
    <source>
        <dbReference type="EMBL" id="MBO8199965.1"/>
    </source>
</evidence>
<evidence type="ECO:0000256" key="2">
    <source>
        <dbReference type="ARBA" id="ARBA00023125"/>
    </source>
</evidence>
<dbReference type="PANTHER" id="PTHR33154">
    <property type="entry name" value="TRANSCRIPTIONAL REGULATOR, ARSR FAMILY"/>
    <property type="match status" value="1"/>
</dbReference>
<dbReference type="InterPro" id="IPR011991">
    <property type="entry name" value="ArsR-like_HTH"/>
</dbReference>
<protein>
    <submittedName>
        <fullName evidence="5">Winged helix-turn-helix transcriptional regulator</fullName>
    </submittedName>
</protein>
<dbReference type="PROSITE" id="PS50987">
    <property type="entry name" value="HTH_ARSR_2"/>
    <property type="match status" value="1"/>
</dbReference>
<dbReference type="InterPro" id="IPR036390">
    <property type="entry name" value="WH_DNA-bd_sf"/>
</dbReference>
<evidence type="ECO:0000256" key="1">
    <source>
        <dbReference type="ARBA" id="ARBA00023015"/>
    </source>
</evidence>
<dbReference type="SMART" id="SM00418">
    <property type="entry name" value="HTH_ARSR"/>
    <property type="match status" value="1"/>
</dbReference>
<dbReference type="Proteomes" id="UP000721954">
    <property type="component" value="Unassembled WGS sequence"/>
</dbReference>
<dbReference type="GeneID" id="96260295"/>
<evidence type="ECO:0000259" key="4">
    <source>
        <dbReference type="PROSITE" id="PS50987"/>
    </source>
</evidence>
<dbReference type="Gene3D" id="1.10.10.10">
    <property type="entry name" value="Winged helix-like DNA-binding domain superfamily/Winged helix DNA-binding domain"/>
    <property type="match status" value="1"/>
</dbReference>
<dbReference type="InterPro" id="IPR036388">
    <property type="entry name" value="WH-like_DNA-bd_sf"/>
</dbReference>
<evidence type="ECO:0000256" key="3">
    <source>
        <dbReference type="ARBA" id="ARBA00023163"/>
    </source>
</evidence>
<gene>
    <name evidence="5" type="ORF">JW613_16930</name>
</gene>
<reference evidence="5 6" key="1">
    <citation type="submission" date="2021-02" db="EMBL/GenBank/DDBJ databases">
        <title>Streptomyces spirodelae sp. nov., isolated from duckweed.</title>
        <authorList>
            <person name="Saimee Y."/>
            <person name="Duangmal K."/>
        </authorList>
    </citation>
    <scope>NUCLEOTIDE SEQUENCE [LARGE SCALE GENOMIC DNA]</scope>
    <source>
        <strain evidence="5 6">DSM 42105</strain>
    </source>
</reference>
<name>A0ABS3XX27_9ACTN</name>
<comment type="caution">
    <text evidence="5">The sequence shown here is derived from an EMBL/GenBank/DDBJ whole genome shotgun (WGS) entry which is preliminary data.</text>
</comment>